<reference evidence="3" key="1">
    <citation type="journal article" date="2021" name="BMC Genomics">
        <title>Chromosome-level genome assembly and manually-curated proteome of model necrotroph Parastagonospora nodorum Sn15 reveals a genome-wide trove of candidate effector homologs, and redundancy of virulence-related functions within an accessory chromosome.</title>
        <authorList>
            <person name="Bertazzoni S."/>
            <person name="Jones D.A.B."/>
            <person name="Phan H.T."/>
            <person name="Tan K.-C."/>
            <person name="Hane J.K."/>
        </authorList>
    </citation>
    <scope>NUCLEOTIDE SEQUENCE [LARGE SCALE GENOMIC DNA]</scope>
    <source>
        <strain evidence="3">SN15 / ATCC MYA-4574 / FGSC 10173)</strain>
    </source>
</reference>
<evidence type="ECO:0000259" key="1">
    <source>
        <dbReference type="PROSITE" id="PS50181"/>
    </source>
</evidence>
<dbReference type="AlphaFoldDB" id="A0A7U2FAT3"/>
<dbReference type="EMBL" id="CP069035">
    <property type="protein sequence ID" value="QRD01797.1"/>
    <property type="molecule type" value="Genomic_DNA"/>
</dbReference>
<gene>
    <name evidence="2" type="ORF">JI435_047820</name>
</gene>
<sequence>MTSLLSLPTELLQHIANYLPFSALVVLQCSNRRLRDVCKSHVVIENVARHGHHNIPGAMPTVLRTHSASNRGGFEAEQLQWHEGKTFLNNADIGAAKRIAYNVERCGIAALASAVNDDWTLHIAQGHSTYSISSWLPHLLVMHHPVTLALESRTFLRVHGEINLRAQFETSHTDAKHMADLVNVNFILSYVMLQRLSTTLNPLEVVRSFEDFYGSSTNREEVLNQAQSEEARTLKVIEKMSELVLDYYEEHYPFTLAQASSALVLLIFGLTTQLPPVAYYGNSPKPYMMSFQELMDIDSIIEMQAESFGTCHLHEMTGPEFLCGQWIGYFSDHRSVHNLRTLFDNPMSDIGIAARPLSPHDATARGARTKIDRNTRGKDAHGEFLLEGRVYANGNVDITKTYLLGSTSWVWTGHITPFGIVGHWSNEWEFGGYFWIWKEEWI</sequence>
<organism evidence="2 3">
    <name type="scientific">Phaeosphaeria nodorum (strain SN15 / ATCC MYA-4574 / FGSC 10173)</name>
    <name type="common">Glume blotch fungus</name>
    <name type="synonym">Parastagonospora nodorum</name>
    <dbReference type="NCBI Taxonomy" id="321614"/>
    <lineage>
        <taxon>Eukaryota</taxon>
        <taxon>Fungi</taxon>
        <taxon>Dikarya</taxon>
        <taxon>Ascomycota</taxon>
        <taxon>Pezizomycotina</taxon>
        <taxon>Dothideomycetes</taxon>
        <taxon>Pleosporomycetidae</taxon>
        <taxon>Pleosporales</taxon>
        <taxon>Pleosporineae</taxon>
        <taxon>Phaeosphaeriaceae</taxon>
        <taxon>Parastagonospora</taxon>
    </lineage>
</organism>
<dbReference type="Pfam" id="PF00646">
    <property type="entry name" value="F-box"/>
    <property type="match status" value="1"/>
</dbReference>
<evidence type="ECO:0000313" key="3">
    <source>
        <dbReference type="Proteomes" id="UP000663193"/>
    </source>
</evidence>
<dbReference type="PROSITE" id="PS50181">
    <property type="entry name" value="FBOX"/>
    <property type="match status" value="1"/>
</dbReference>
<dbReference type="Proteomes" id="UP000663193">
    <property type="component" value="Chromosome 13"/>
</dbReference>
<dbReference type="OrthoDB" id="5139943at2759"/>
<dbReference type="InterPro" id="IPR001810">
    <property type="entry name" value="F-box_dom"/>
</dbReference>
<name>A0A7U2FAT3_PHANO</name>
<keyword evidence="3" id="KW-1185">Reference proteome</keyword>
<dbReference type="VEuPathDB" id="FungiDB:JI435_047820"/>
<dbReference type="SUPFAM" id="SSF81383">
    <property type="entry name" value="F-box domain"/>
    <property type="match status" value="1"/>
</dbReference>
<evidence type="ECO:0000313" key="2">
    <source>
        <dbReference type="EMBL" id="QRD01797.1"/>
    </source>
</evidence>
<accession>A0A7U2FAT3</accession>
<dbReference type="InterPro" id="IPR036047">
    <property type="entry name" value="F-box-like_dom_sf"/>
</dbReference>
<dbReference type="SMART" id="SM00256">
    <property type="entry name" value="FBOX"/>
    <property type="match status" value="1"/>
</dbReference>
<protein>
    <recommendedName>
        <fullName evidence="1">F-box domain-containing protein</fullName>
    </recommendedName>
</protein>
<proteinExistence type="predicted"/>
<feature type="domain" description="F-box" evidence="1">
    <location>
        <begin position="1"/>
        <end position="47"/>
    </location>
</feature>